<dbReference type="AlphaFoldDB" id="K2G1H9"/>
<dbReference type="SUPFAM" id="SSF88723">
    <property type="entry name" value="PIN domain-like"/>
    <property type="match status" value="1"/>
</dbReference>
<keyword evidence="2" id="KW-0378">Hydrolase</keyword>
<dbReference type="InterPro" id="IPR038969">
    <property type="entry name" value="FEN"/>
</dbReference>
<comment type="caution">
    <text evidence="4">The sequence shown here is derived from an EMBL/GenBank/DDBJ whole genome shotgun (WGS) entry which is preliminary data.</text>
</comment>
<keyword evidence="1" id="KW-0540">Nuclease</keyword>
<proteinExistence type="predicted"/>
<organism evidence="4">
    <name type="scientific">uncultured bacterium</name>
    <name type="common">gcode 4</name>
    <dbReference type="NCBI Taxonomy" id="1234023"/>
    <lineage>
        <taxon>Bacteria</taxon>
        <taxon>environmental samples</taxon>
    </lineage>
</organism>
<dbReference type="CDD" id="cd09898">
    <property type="entry name" value="H3TH_53EXO"/>
    <property type="match status" value="1"/>
</dbReference>
<dbReference type="SMART" id="SM00475">
    <property type="entry name" value="53EXOc"/>
    <property type="match status" value="1"/>
</dbReference>
<name>K2G1H9_9BACT</name>
<sequence length="416" mass="50875">MFWLFKLSKKMLNKHKIYLIDWYNFIYRLFYAIPPFTLKDWTPINATFWLAKMVISWYKEDRPDFLVFILDHKWRTFREDIYEDYKWTRDKMPTDLKTQEDLMFEVLRAFDVPMISVPWYEADDIIWTLAMRLRKNKDNDIYILSWDKDLFQFVDENVAIYDTMKRKVYHRAEAIEKFWVEPEHIVDYLSICWDSSDNIPWIKWFWPKKAQELINKYWNLEKIYENIDDIAWKTKEVLEASHEVAFLSKKLASIHAELELPGFSIENHIFKTKNIFTDEAIELLKRFEFKSLIPTAHQDKIKNFETLWVTPIRVSDMKSLNDLEKKIFEHWRVAITANWNWAFDLESLNLFVWEKEIYYADTSEIELTGFLKRLLEDDIELIGFDIKEDLKKIYGYLSWRWQKMPWSKSEFQASLF</sequence>
<dbReference type="InterPro" id="IPR002421">
    <property type="entry name" value="5-3_exonuclease"/>
</dbReference>
<evidence type="ECO:0000259" key="3">
    <source>
        <dbReference type="SMART" id="SM00475"/>
    </source>
</evidence>
<dbReference type="Pfam" id="PF02739">
    <property type="entry name" value="5_3_exonuc_N"/>
    <property type="match status" value="1"/>
</dbReference>
<dbReference type="GO" id="GO:0033567">
    <property type="term" value="P:DNA replication, Okazaki fragment processing"/>
    <property type="evidence" value="ECO:0007669"/>
    <property type="project" value="InterPro"/>
</dbReference>
<dbReference type="GO" id="GO:0008409">
    <property type="term" value="F:5'-3' exonuclease activity"/>
    <property type="evidence" value="ECO:0007669"/>
    <property type="project" value="InterPro"/>
</dbReference>
<evidence type="ECO:0000313" key="4">
    <source>
        <dbReference type="EMBL" id="EKE29058.1"/>
    </source>
</evidence>
<dbReference type="InterPro" id="IPR020046">
    <property type="entry name" value="5-3_exonucl_a-hlix_arch_N"/>
</dbReference>
<accession>K2G1H9</accession>
<dbReference type="Gene3D" id="1.10.150.20">
    <property type="entry name" value="5' to 3' exonuclease, C-terminal subdomain"/>
    <property type="match status" value="1"/>
</dbReference>
<dbReference type="InterPro" id="IPR036279">
    <property type="entry name" value="5-3_exonuclease_C_sf"/>
</dbReference>
<dbReference type="Gene3D" id="3.40.50.1010">
    <property type="entry name" value="5'-nuclease"/>
    <property type="match status" value="1"/>
</dbReference>
<dbReference type="SUPFAM" id="SSF47807">
    <property type="entry name" value="5' to 3' exonuclease, C-terminal subdomain"/>
    <property type="match status" value="1"/>
</dbReference>
<feature type="domain" description="5'-3' exonuclease" evidence="3">
    <location>
        <begin position="15"/>
        <end position="271"/>
    </location>
</feature>
<dbReference type="Pfam" id="PF01367">
    <property type="entry name" value="5_3_exonuc"/>
    <property type="match status" value="1"/>
</dbReference>
<evidence type="ECO:0000256" key="1">
    <source>
        <dbReference type="ARBA" id="ARBA00022722"/>
    </source>
</evidence>
<dbReference type="InterPro" id="IPR020045">
    <property type="entry name" value="DNA_polI_H3TH"/>
</dbReference>
<dbReference type="EMBL" id="AMFJ01000240">
    <property type="protein sequence ID" value="EKE29058.1"/>
    <property type="molecule type" value="Genomic_DNA"/>
</dbReference>
<dbReference type="GO" id="GO:0017108">
    <property type="term" value="F:5'-flap endonuclease activity"/>
    <property type="evidence" value="ECO:0007669"/>
    <property type="project" value="InterPro"/>
</dbReference>
<evidence type="ECO:0000256" key="2">
    <source>
        <dbReference type="ARBA" id="ARBA00022801"/>
    </source>
</evidence>
<dbReference type="CDD" id="cd09859">
    <property type="entry name" value="PIN_53EXO"/>
    <property type="match status" value="1"/>
</dbReference>
<dbReference type="InterPro" id="IPR029060">
    <property type="entry name" value="PIN-like_dom_sf"/>
</dbReference>
<gene>
    <name evidence="4" type="ORF">ACD_2C00240G0003</name>
</gene>
<dbReference type="PANTHER" id="PTHR42646:SF2">
    <property type="entry name" value="5'-3' EXONUCLEASE FAMILY PROTEIN"/>
    <property type="match status" value="1"/>
</dbReference>
<reference evidence="4" key="1">
    <citation type="journal article" date="2012" name="Science">
        <title>Fermentation, hydrogen, and sulfur metabolism in multiple uncultivated bacterial phyla.</title>
        <authorList>
            <person name="Wrighton K.C."/>
            <person name="Thomas B.C."/>
            <person name="Sharon I."/>
            <person name="Miller C.S."/>
            <person name="Castelle C.J."/>
            <person name="VerBerkmoes N.C."/>
            <person name="Wilkins M.J."/>
            <person name="Hettich R.L."/>
            <person name="Lipton M.S."/>
            <person name="Williams K.H."/>
            <person name="Long P.E."/>
            <person name="Banfield J.F."/>
        </authorList>
    </citation>
    <scope>NUCLEOTIDE SEQUENCE [LARGE SCALE GENOMIC DNA]</scope>
</reference>
<protein>
    <recommendedName>
        <fullName evidence="3">5'-3' exonuclease domain-containing protein</fullName>
    </recommendedName>
</protein>
<dbReference type="PANTHER" id="PTHR42646">
    <property type="entry name" value="FLAP ENDONUCLEASE XNI"/>
    <property type="match status" value="1"/>
</dbReference>
<dbReference type="GO" id="GO:0003677">
    <property type="term" value="F:DNA binding"/>
    <property type="evidence" value="ECO:0007669"/>
    <property type="project" value="InterPro"/>
</dbReference>